<feature type="domain" description="Ndc10" evidence="2">
    <location>
        <begin position="310"/>
        <end position="535"/>
    </location>
</feature>
<sequence>MNSKDIHARTCEILQGAGLLATTKRCEYRSVYAWLEYCCDNGNATDIKCTAARFWEYAEHCIETGIKQKRVSKHAYITAMSIKLKYLWIVWGLSEGNNIEALKGEFESMYESALKLIKERIDVAHTDLVYTTGTKIRINVSAVSPAAMSMQKDDGPDIQGPLAPAREYAHGPRTSHSMQASKSAIASAGAPPNTPRHKTNPNGTLFSFDRVLSDKEWRLFSNETEIFLNCVLMRRSSYCSLEMRLWYLISVSTWFDANIIRTGITLGSLKLHSRGPTLSSAGHSIFICAQPQDCAGQVDDHFEASQPHGRKTANAHGIHRAELLRHRGILQCPWNALAMLLFYKWHVLNEPPPDFTDSSWFNQPLFHTSPVLEDDHLAQFCGDIYDEFREAVGEGQQRRKYISAQARIALNSALNSSAFLKNTIAATGNVYMTRRSLQNGVCFDVQLANAGFCVKDSKPSYHIPRQGFNVPKALEERIFPFVDELPDFDDIPNIEGGIDLRSSVVGFCNMLKLLRTTLLQDQMILFDNTFYRRMLQNNSVLSSDIFQSMEFISSSDYIRDVSWSSDFLPLVANMPRDVALSQVVPCTTPLTHVPEVHPEQVMMPPVLARPLLPAEKPSKVCSNSLKRNSEYDAFANTTADSQLPHAKRPCAVPNLCMIETIEVTSCDENSRSPSVVIMDYPPPAMDAALASTQPMVKTGEHAFFITSNNMAPLPNDAREETMGQNVQNNAHIAVYDEQGLLPEAFEGEYGGQDAKGQEYSVNLEEPMTMDTMNNRKSTEYSSEKCAGIVPTEEPSGTLGFVQNEGGCQAIDGQTSHAISEETALLPDTSLGENITQADPLCQSATAGELDDVDEEIAGWVSEFSRPETTVVNTTHTSRCSSKTLSTAYNNSDDFFAESRHAADTAKVAEMSKQIDELLTYIRSMDQQLSCITETNQTIMRKVNRVILRHNSISAVPDWKDVVLATSSAGTGQCTAELVNTKLLHSLKKIQMVTQRNSNNMGCLANIVNNVLENLSTGSEPQNESTPAKQP</sequence>
<accession>A0A2G5B335</accession>
<dbReference type="InterPro" id="IPR038279">
    <property type="entry name" value="Ndc10_dom2_sf"/>
</dbReference>
<proteinExistence type="predicted"/>
<feature type="region of interest" description="Disordered" evidence="1">
    <location>
        <begin position="182"/>
        <end position="202"/>
    </location>
</feature>
<name>A0A2G5B335_COERN</name>
<gene>
    <name evidence="3" type="ORF">COEREDRAFT_83518</name>
</gene>
<dbReference type="GO" id="GO:0003677">
    <property type="term" value="F:DNA binding"/>
    <property type="evidence" value="ECO:0007669"/>
    <property type="project" value="InterPro"/>
</dbReference>
<reference evidence="3 4" key="1">
    <citation type="journal article" date="2015" name="Genome Biol. Evol.">
        <title>Phylogenomic analyses indicate that early fungi evolved digesting cell walls of algal ancestors of land plants.</title>
        <authorList>
            <person name="Chang Y."/>
            <person name="Wang S."/>
            <person name="Sekimoto S."/>
            <person name="Aerts A.L."/>
            <person name="Choi C."/>
            <person name="Clum A."/>
            <person name="LaButti K.M."/>
            <person name="Lindquist E.A."/>
            <person name="Yee Ngan C."/>
            <person name="Ohm R.A."/>
            <person name="Salamov A.A."/>
            <person name="Grigoriev I.V."/>
            <person name="Spatafora J.W."/>
            <person name="Berbee M.L."/>
        </authorList>
    </citation>
    <scope>NUCLEOTIDE SEQUENCE [LARGE SCALE GENOMIC DNA]</scope>
    <source>
        <strain evidence="3 4">NRRL 1564</strain>
    </source>
</reference>
<dbReference type="Proteomes" id="UP000242474">
    <property type="component" value="Unassembled WGS sequence"/>
</dbReference>
<keyword evidence="4" id="KW-1185">Reference proteome</keyword>
<dbReference type="AlphaFoldDB" id="A0A2G5B335"/>
<dbReference type="EMBL" id="KZ303538">
    <property type="protein sequence ID" value="PIA13405.1"/>
    <property type="molecule type" value="Genomic_DNA"/>
</dbReference>
<dbReference type="Gene3D" id="1.10.443.20">
    <property type="entry name" value="Centromere DNA-binding protein complex CBF3 subunit, domain 2"/>
    <property type="match status" value="1"/>
</dbReference>
<dbReference type="Pfam" id="PF16787">
    <property type="entry name" value="NDC10_II"/>
    <property type="match status" value="1"/>
</dbReference>
<protein>
    <recommendedName>
        <fullName evidence="2">Ndc10 domain-containing protein</fullName>
    </recommendedName>
</protein>
<organism evidence="3 4">
    <name type="scientific">Coemansia reversa (strain ATCC 12441 / NRRL 1564)</name>
    <dbReference type="NCBI Taxonomy" id="763665"/>
    <lineage>
        <taxon>Eukaryota</taxon>
        <taxon>Fungi</taxon>
        <taxon>Fungi incertae sedis</taxon>
        <taxon>Zoopagomycota</taxon>
        <taxon>Kickxellomycotina</taxon>
        <taxon>Kickxellomycetes</taxon>
        <taxon>Kickxellales</taxon>
        <taxon>Kickxellaceae</taxon>
        <taxon>Coemansia</taxon>
    </lineage>
</organism>
<evidence type="ECO:0000313" key="4">
    <source>
        <dbReference type="Proteomes" id="UP000242474"/>
    </source>
</evidence>
<evidence type="ECO:0000256" key="1">
    <source>
        <dbReference type="SAM" id="MobiDB-lite"/>
    </source>
</evidence>
<dbReference type="OrthoDB" id="5582206at2759"/>
<evidence type="ECO:0000259" key="2">
    <source>
        <dbReference type="Pfam" id="PF16787"/>
    </source>
</evidence>
<evidence type="ECO:0000313" key="3">
    <source>
        <dbReference type="EMBL" id="PIA13405.1"/>
    </source>
</evidence>
<dbReference type="InterPro" id="IPR031872">
    <property type="entry name" value="NDC10_II"/>
</dbReference>